<keyword evidence="1" id="KW-0732">Signal</keyword>
<dbReference type="Pfam" id="PF16753">
    <property type="entry name" value="Tipalpha"/>
    <property type="match status" value="1"/>
</dbReference>
<proteinExistence type="predicted"/>
<dbReference type="EMBL" id="CDML01000038">
    <property type="protein sequence ID" value="CRF41398.1"/>
    <property type="molecule type" value="Genomic_DNA"/>
</dbReference>
<evidence type="ECO:0000313" key="4">
    <source>
        <dbReference type="EMBL" id="CRF44998.1"/>
    </source>
</evidence>
<name>A0A0K2XHB3_9HELI</name>
<reference evidence="4" key="1">
    <citation type="submission" date="2014-12" db="EMBL/GenBank/DDBJ databases">
        <title>Whole genome sequences of four Staphylococcus schleiferi canine isolates.</title>
        <authorList>
            <person name="Misic A.M."/>
            <person name="Cain C."/>
            <person name="Morris D.O."/>
            <person name="Rankin S."/>
            <person name="Beiting D."/>
        </authorList>
    </citation>
    <scope>NUCLEOTIDE SEQUENCE</scope>
    <source>
        <strain evidence="2">ASB11</strain>
        <strain evidence="3">ASB13</strain>
        <strain evidence="4">ASB9</strain>
    </source>
</reference>
<sequence>MFQKRFLPPALILGSLLGFSACTSTHTKDVFLANMPAWMVEDRSSFVTQGIDSSHVIDGQVARSEKIARERARFRVAQHIGNKIKELFKQTQNANGRPFDDNIFKQIVQAISASLDKEVQLGEYINPNNQEVFILVRVDGYDRGLLEKNLLAIKTLHISTIRALQQEISRVFKDAMSYGQVKVPQSM</sequence>
<evidence type="ECO:0000313" key="6">
    <source>
        <dbReference type="Proteomes" id="UP000041394"/>
    </source>
</evidence>
<dbReference type="PROSITE" id="PS51257">
    <property type="entry name" value="PROKAR_LIPOPROTEIN"/>
    <property type="match status" value="1"/>
</dbReference>
<accession>A0A0K2XHB3</accession>
<feature type="signal peptide" evidence="1">
    <location>
        <begin position="1"/>
        <end position="20"/>
    </location>
</feature>
<dbReference type="EMBL" id="CDMN01000070">
    <property type="protein sequence ID" value="CRF44998.1"/>
    <property type="molecule type" value="Genomic_DNA"/>
</dbReference>
<reference evidence="5" key="2">
    <citation type="submission" date="2014-12" db="EMBL/GenBank/DDBJ databases">
        <authorList>
            <person name="Smet A."/>
        </authorList>
    </citation>
    <scope>NUCLEOTIDE SEQUENCE [LARGE SCALE GENOMIC DNA]</scope>
</reference>
<evidence type="ECO:0000313" key="7">
    <source>
        <dbReference type="Proteomes" id="UP000045175"/>
    </source>
</evidence>
<dbReference type="Proteomes" id="UP000041394">
    <property type="component" value="Unassembled WGS sequence"/>
</dbReference>
<evidence type="ECO:0000313" key="5">
    <source>
        <dbReference type="Proteomes" id="UP000038622"/>
    </source>
</evidence>
<protein>
    <submittedName>
        <fullName evidence="4">Putative</fullName>
    </submittedName>
</protein>
<feature type="chain" id="PRO_5013456501" evidence="1">
    <location>
        <begin position="21"/>
        <end position="187"/>
    </location>
</feature>
<dbReference type="Proteomes" id="UP000038622">
    <property type="component" value="Unassembled WGS sequence"/>
</dbReference>
<dbReference type="AlphaFoldDB" id="A0A0K2XHB3"/>
<keyword evidence="5" id="KW-1185">Reference proteome</keyword>
<gene>
    <name evidence="2" type="ORF">HAL011_11920</name>
    <name evidence="3" type="ORF">HAL013_01340</name>
    <name evidence="4" type="ORF">HAL09_16290</name>
</gene>
<evidence type="ECO:0000313" key="3">
    <source>
        <dbReference type="EMBL" id="CRF41985.1"/>
    </source>
</evidence>
<dbReference type="RefSeq" id="WP_053940669.1">
    <property type="nucleotide sequence ID" value="NZ_CDMH01000006.1"/>
</dbReference>
<evidence type="ECO:0000256" key="1">
    <source>
        <dbReference type="SAM" id="SignalP"/>
    </source>
</evidence>
<dbReference type="STRING" id="1578720.HAL011_11920"/>
<evidence type="ECO:0000313" key="2">
    <source>
        <dbReference type="EMBL" id="CRF41398.1"/>
    </source>
</evidence>
<reference evidence="6 7" key="3">
    <citation type="submission" date="2014-12" db="EMBL/GenBank/DDBJ databases">
        <authorList>
            <person name="Jaenicke S."/>
        </authorList>
    </citation>
    <scope>NUCLEOTIDE SEQUENCE [LARGE SCALE GENOMIC DNA]</scope>
</reference>
<dbReference type="InterPro" id="IPR031923">
    <property type="entry name" value="Tipalpha"/>
</dbReference>
<organism evidence="4 6">
    <name type="scientific">Helicobacter ailurogastricus</name>
    <dbReference type="NCBI Taxonomy" id="1578720"/>
    <lineage>
        <taxon>Bacteria</taxon>
        <taxon>Pseudomonadati</taxon>
        <taxon>Campylobacterota</taxon>
        <taxon>Epsilonproteobacteria</taxon>
        <taxon>Campylobacterales</taxon>
        <taxon>Helicobacteraceae</taxon>
        <taxon>Helicobacter</taxon>
    </lineage>
</organism>
<dbReference type="OrthoDB" id="5322359at2"/>
<dbReference type="Proteomes" id="UP000045175">
    <property type="component" value="Unassembled WGS sequence"/>
</dbReference>
<dbReference type="Gene3D" id="3.10.129.140">
    <property type="entry name" value="Helicobacter TNF-alpha-Inducing protein"/>
    <property type="match status" value="1"/>
</dbReference>
<dbReference type="EMBL" id="CDMH01000006">
    <property type="protein sequence ID" value="CRF41985.1"/>
    <property type="molecule type" value="Genomic_DNA"/>
</dbReference>